<evidence type="ECO:0000313" key="3">
    <source>
        <dbReference type="Proteomes" id="UP000799424"/>
    </source>
</evidence>
<feature type="chain" id="PRO_5025519555" description="Extracellular membrane protein CFEM domain-containing protein" evidence="1">
    <location>
        <begin position="18"/>
        <end position="306"/>
    </location>
</feature>
<keyword evidence="3" id="KW-1185">Reference proteome</keyword>
<evidence type="ECO:0000313" key="2">
    <source>
        <dbReference type="EMBL" id="KAF2833737.1"/>
    </source>
</evidence>
<accession>A0A6A7AM35</accession>
<organism evidence="2 3">
    <name type="scientific">Ophiobolus disseminans</name>
    <dbReference type="NCBI Taxonomy" id="1469910"/>
    <lineage>
        <taxon>Eukaryota</taxon>
        <taxon>Fungi</taxon>
        <taxon>Dikarya</taxon>
        <taxon>Ascomycota</taxon>
        <taxon>Pezizomycotina</taxon>
        <taxon>Dothideomycetes</taxon>
        <taxon>Pleosporomycetidae</taxon>
        <taxon>Pleosporales</taxon>
        <taxon>Pleosporineae</taxon>
        <taxon>Phaeosphaeriaceae</taxon>
        <taxon>Ophiobolus</taxon>
    </lineage>
</organism>
<name>A0A6A7AM35_9PLEO</name>
<dbReference type="EMBL" id="MU006216">
    <property type="protein sequence ID" value="KAF2833737.1"/>
    <property type="molecule type" value="Genomic_DNA"/>
</dbReference>
<dbReference type="Proteomes" id="UP000799424">
    <property type="component" value="Unassembled WGS sequence"/>
</dbReference>
<protein>
    <recommendedName>
        <fullName evidence="4">Extracellular membrane protein CFEM domain-containing protein</fullName>
    </recommendedName>
</protein>
<reference evidence="2" key="1">
    <citation type="journal article" date="2020" name="Stud. Mycol.">
        <title>101 Dothideomycetes genomes: a test case for predicting lifestyles and emergence of pathogens.</title>
        <authorList>
            <person name="Haridas S."/>
            <person name="Albert R."/>
            <person name="Binder M."/>
            <person name="Bloem J."/>
            <person name="Labutti K."/>
            <person name="Salamov A."/>
            <person name="Andreopoulos B."/>
            <person name="Baker S."/>
            <person name="Barry K."/>
            <person name="Bills G."/>
            <person name="Bluhm B."/>
            <person name="Cannon C."/>
            <person name="Castanera R."/>
            <person name="Culley D."/>
            <person name="Daum C."/>
            <person name="Ezra D."/>
            <person name="Gonzalez J."/>
            <person name="Henrissat B."/>
            <person name="Kuo A."/>
            <person name="Liang C."/>
            <person name="Lipzen A."/>
            <person name="Lutzoni F."/>
            <person name="Magnuson J."/>
            <person name="Mondo S."/>
            <person name="Nolan M."/>
            <person name="Ohm R."/>
            <person name="Pangilinan J."/>
            <person name="Park H.-J."/>
            <person name="Ramirez L."/>
            <person name="Alfaro M."/>
            <person name="Sun H."/>
            <person name="Tritt A."/>
            <person name="Yoshinaga Y."/>
            <person name="Zwiers L.-H."/>
            <person name="Turgeon B."/>
            <person name="Goodwin S."/>
            <person name="Spatafora J."/>
            <person name="Crous P."/>
            <person name="Grigoriev I."/>
        </authorList>
    </citation>
    <scope>NUCLEOTIDE SEQUENCE</scope>
    <source>
        <strain evidence="2">CBS 113818</strain>
    </source>
</reference>
<evidence type="ECO:0000256" key="1">
    <source>
        <dbReference type="SAM" id="SignalP"/>
    </source>
</evidence>
<dbReference type="OrthoDB" id="3800172at2759"/>
<sequence>MARFVLLFLAACQNVLAAKNPACSNFIYSKFAAYSTIKPVSSFCLSKFPPQTQTSVVSTATTTTTTSTLTITATTDSTSTVTKYETIYVQTTVPAPVGPAKRAAATTLAKVVKASPSPACPELDALKILAANIVATACSCIISTPTVTSTKTATLTSTATATTATIVANIITTTTTSTTTVLTVVTAAPVPIDIAPTCTTPSTCSTISRCGGGNVAACICERTVEGNNVCINETGLGCGTPCSSSAACGVGFRCVTTTCCSGGGPGTCLRTSAALGNTCTNVAARVIQTLQGVEKDVIGAPLHKPL</sequence>
<evidence type="ECO:0008006" key="4">
    <source>
        <dbReference type="Google" id="ProtNLM"/>
    </source>
</evidence>
<keyword evidence="1" id="KW-0732">Signal</keyword>
<gene>
    <name evidence="2" type="ORF">CC86DRAFT_451328</name>
</gene>
<proteinExistence type="predicted"/>
<dbReference type="AlphaFoldDB" id="A0A6A7AM35"/>
<feature type="signal peptide" evidence="1">
    <location>
        <begin position="1"/>
        <end position="17"/>
    </location>
</feature>